<gene>
    <name evidence="2" type="ORF">GCM10009107_08760</name>
</gene>
<name>A0ABP3UWF9_9BURK</name>
<dbReference type="Gene3D" id="3.40.190.10">
    <property type="entry name" value="Periplasmic binding protein-like II"/>
    <property type="match status" value="2"/>
</dbReference>
<dbReference type="SUPFAM" id="SSF53850">
    <property type="entry name" value="Periplasmic binding protein-like II"/>
    <property type="match status" value="1"/>
</dbReference>
<feature type="signal peptide" evidence="1">
    <location>
        <begin position="1"/>
        <end position="24"/>
    </location>
</feature>
<comment type="caution">
    <text evidence="2">The sequence shown here is derived from an EMBL/GenBank/DDBJ whole genome shotgun (WGS) entry which is preliminary data.</text>
</comment>
<dbReference type="PANTHER" id="PTHR38834:SF3">
    <property type="entry name" value="SOLUTE-BINDING PROTEIN FAMILY 3_N-TERMINAL DOMAIN-CONTAINING PROTEIN"/>
    <property type="match status" value="1"/>
</dbReference>
<protein>
    <submittedName>
        <fullName evidence="2">Transporter substrate-binding domain-containing protein</fullName>
    </submittedName>
</protein>
<dbReference type="PANTHER" id="PTHR38834">
    <property type="entry name" value="PERIPLASMIC SUBSTRATE BINDING PROTEIN FAMILY 3"/>
    <property type="match status" value="1"/>
</dbReference>
<dbReference type="RefSeq" id="WP_141287345.1">
    <property type="nucleotide sequence ID" value="NZ_BAAAEW010000004.1"/>
</dbReference>
<organism evidence="2 3">
    <name type="scientific">Ideonella azotifigens</name>
    <dbReference type="NCBI Taxonomy" id="513160"/>
    <lineage>
        <taxon>Bacteria</taxon>
        <taxon>Pseudomonadati</taxon>
        <taxon>Pseudomonadota</taxon>
        <taxon>Betaproteobacteria</taxon>
        <taxon>Burkholderiales</taxon>
        <taxon>Sphaerotilaceae</taxon>
        <taxon>Ideonella</taxon>
    </lineage>
</organism>
<keyword evidence="1" id="KW-0732">Signal</keyword>
<feature type="chain" id="PRO_5047515356" evidence="1">
    <location>
        <begin position="25"/>
        <end position="246"/>
    </location>
</feature>
<accession>A0ABP3UWF9</accession>
<sequence length="246" mass="27558">MKHSIPLFRLLALAASLLVTSLHAQTLKVVAEASSYVVLKDGKVAGPASEIVEASLQNAGLTDHRIGIYPWARAYDMALQEPNVLIYLIARTPARETQFKWAGEFMRLEYHLYKLRERQDIAVRKLEDARRYSIGVMRDDLRQQYLKDQGFERLITSSQNVDNFRKLLSGQVELVPLPESDAQAFCTEAGIPFAKLEKVLTLDALTTGIYMAYSKATPDETVARTKAAFDKLKADGTVGRLMGAHR</sequence>
<reference evidence="3" key="1">
    <citation type="journal article" date="2019" name="Int. J. Syst. Evol. Microbiol.">
        <title>The Global Catalogue of Microorganisms (GCM) 10K type strain sequencing project: providing services to taxonomists for standard genome sequencing and annotation.</title>
        <authorList>
            <consortium name="The Broad Institute Genomics Platform"/>
            <consortium name="The Broad Institute Genome Sequencing Center for Infectious Disease"/>
            <person name="Wu L."/>
            <person name="Ma J."/>
        </authorList>
    </citation>
    <scope>NUCLEOTIDE SEQUENCE [LARGE SCALE GENOMIC DNA]</scope>
    <source>
        <strain evidence="3">JCM 15503</strain>
    </source>
</reference>
<dbReference type="EMBL" id="BAAAEW010000004">
    <property type="protein sequence ID" value="GAA0743826.1"/>
    <property type="molecule type" value="Genomic_DNA"/>
</dbReference>
<keyword evidence="3" id="KW-1185">Reference proteome</keyword>
<dbReference type="Proteomes" id="UP001500279">
    <property type="component" value="Unassembled WGS sequence"/>
</dbReference>
<evidence type="ECO:0000313" key="2">
    <source>
        <dbReference type="EMBL" id="GAA0743826.1"/>
    </source>
</evidence>
<evidence type="ECO:0000313" key="3">
    <source>
        <dbReference type="Proteomes" id="UP001500279"/>
    </source>
</evidence>
<evidence type="ECO:0000256" key="1">
    <source>
        <dbReference type="SAM" id="SignalP"/>
    </source>
</evidence>
<proteinExistence type="predicted"/>